<keyword evidence="3" id="KW-1185">Reference proteome</keyword>
<dbReference type="eggNOG" id="COG1595">
    <property type="taxonomic scope" value="Bacteria"/>
</dbReference>
<dbReference type="EMBL" id="CP000319">
    <property type="protein sequence ID" value="ABE61712.1"/>
    <property type="molecule type" value="Genomic_DNA"/>
</dbReference>
<dbReference type="STRING" id="323097.Nham_0838"/>
<gene>
    <name evidence="2" type="ordered locus">Nham_0838</name>
</gene>
<dbReference type="HOGENOM" id="CLU_155201_0_0_5"/>
<dbReference type="Pfam" id="PF11994">
    <property type="entry name" value="DUF3489"/>
    <property type="match status" value="1"/>
</dbReference>
<evidence type="ECO:0000256" key="1">
    <source>
        <dbReference type="SAM" id="MobiDB-lite"/>
    </source>
</evidence>
<dbReference type="OrthoDB" id="7206991at2"/>
<dbReference type="AlphaFoldDB" id="Q1QPY5"/>
<dbReference type="KEGG" id="nha:Nham_0838"/>
<reference evidence="2 3" key="1">
    <citation type="submission" date="2006-03" db="EMBL/GenBank/DDBJ databases">
        <title>Complete sequence of chromosome of Nitrobacter hamburgensis X14.</title>
        <authorList>
            <consortium name="US DOE Joint Genome Institute"/>
            <person name="Copeland A."/>
            <person name="Lucas S."/>
            <person name="Lapidus A."/>
            <person name="Barry K."/>
            <person name="Detter J.C."/>
            <person name="Glavina del Rio T."/>
            <person name="Hammon N."/>
            <person name="Israni S."/>
            <person name="Dalin E."/>
            <person name="Tice H."/>
            <person name="Pitluck S."/>
            <person name="Chain P."/>
            <person name="Malfatti S."/>
            <person name="Shin M."/>
            <person name="Vergez L."/>
            <person name="Schmutz J."/>
            <person name="Larimer F."/>
            <person name="Land M."/>
            <person name="Hauser L."/>
            <person name="Kyrpides N."/>
            <person name="Ivanova N."/>
            <person name="Ward B."/>
            <person name="Arp D."/>
            <person name="Klotz M."/>
            <person name="Stein L."/>
            <person name="O'Mullan G."/>
            <person name="Starkenburg S."/>
            <person name="Sayavedra L."/>
            <person name="Poret-Peterson A.T."/>
            <person name="Gentry M.E."/>
            <person name="Bruce D."/>
            <person name="Richardson P."/>
        </authorList>
    </citation>
    <scope>NUCLEOTIDE SEQUENCE [LARGE SCALE GENOMIC DNA]</scope>
    <source>
        <strain evidence="3">DSM 10229 / NCIMB 13809 / X14</strain>
    </source>
</reference>
<evidence type="ECO:0008006" key="4">
    <source>
        <dbReference type="Google" id="ProtNLM"/>
    </source>
</evidence>
<dbReference type="RefSeq" id="WP_011509413.1">
    <property type="nucleotide sequence ID" value="NC_007964.1"/>
</dbReference>
<sequence length="117" mass="12635">MSVGKPKPKGTKTTKARSSRTNKAKPKARPAIKTAKAAAAAPRLKDRSSPSKQDSVLTLLQRAKGVTIPEITEATGWQPHSVRGFLSGVVKKKLKLKIETSKDGSDRTYRIKGRSSP</sequence>
<feature type="compositionally biased region" description="Basic residues" evidence="1">
    <location>
        <begin position="1"/>
        <end position="30"/>
    </location>
</feature>
<accession>Q1QPY5</accession>
<dbReference type="InterPro" id="IPR021880">
    <property type="entry name" value="DUF3489"/>
</dbReference>
<dbReference type="Proteomes" id="UP000001953">
    <property type="component" value="Chromosome"/>
</dbReference>
<feature type="compositionally biased region" description="Low complexity" evidence="1">
    <location>
        <begin position="31"/>
        <end position="42"/>
    </location>
</feature>
<protein>
    <recommendedName>
        <fullName evidence="4">DUF3489 domain-containing protein</fullName>
    </recommendedName>
</protein>
<evidence type="ECO:0000313" key="3">
    <source>
        <dbReference type="Proteomes" id="UP000001953"/>
    </source>
</evidence>
<feature type="region of interest" description="Disordered" evidence="1">
    <location>
        <begin position="1"/>
        <end position="54"/>
    </location>
</feature>
<name>Q1QPY5_NITHX</name>
<proteinExistence type="predicted"/>
<evidence type="ECO:0000313" key="2">
    <source>
        <dbReference type="EMBL" id="ABE61712.1"/>
    </source>
</evidence>
<organism evidence="2 3">
    <name type="scientific">Nitrobacter hamburgensis (strain DSM 10229 / NCIMB 13809 / X14)</name>
    <dbReference type="NCBI Taxonomy" id="323097"/>
    <lineage>
        <taxon>Bacteria</taxon>
        <taxon>Pseudomonadati</taxon>
        <taxon>Pseudomonadota</taxon>
        <taxon>Alphaproteobacteria</taxon>
        <taxon>Hyphomicrobiales</taxon>
        <taxon>Nitrobacteraceae</taxon>
        <taxon>Nitrobacter</taxon>
    </lineage>
</organism>